<reference evidence="2" key="1">
    <citation type="submission" date="2023-11" db="EMBL/GenBank/DDBJ databases">
        <title>Genome assemblies of two species of porcelain crab, Petrolisthes cinctipes and Petrolisthes manimaculis (Anomura: Porcellanidae).</title>
        <authorList>
            <person name="Angst P."/>
        </authorList>
    </citation>
    <scope>NUCLEOTIDE SEQUENCE</scope>
    <source>
        <strain evidence="2">PB745_02</strain>
        <tissue evidence="2">Gill</tissue>
    </source>
</reference>
<feature type="compositionally biased region" description="Pro residues" evidence="1">
    <location>
        <begin position="51"/>
        <end position="64"/>
    </location>
</feature>
<sequence length="141" mass="15319">MEYKNSKVETAPISCEKSPGVFIYFPCSARDIGTLLPLPPPHALATAQPPSAAPNPLPRQPPAPRLTSPLPLASPAPCPSPRLPAALPYPPPVLDCFKSLVTRDLFTHSSRFGQEIYDCVIVCLARQPCRHWLPSHYGSGR</sequence>
<protein>
    <submittedName>
        <fullName evidence="2">Uncharacterized protein</fullName>
    </submittedName>
</protein>
<evidence type="ECO:0000256" key="1">
    <source>
        <dbReference type="SAM" id="MobiDB-lite"/>
    </source>
</evidence>
<evidence type="ECO:0000313" key="3">
    <source>
        <dbReference type="Proteomes" id="UP001292094"/>
    </source>
</evidence>
<dbReference type="AlphaFoldDB" id="A0AAE1NC58"/>
<accession>A0AAE1NC58</accession>
<proteinExistence type="predicted"/>
<comment type="caution">
    <text evidence="2">The sequence shown here is derived from an EMBL/GenBank/DDBJ whole genome shotgun (WGS) entry which is preliminary data.</text>
</comment>
<dbReference type="Proteomes" id="UP001292094">
    <property type="component" value="Unassembled WGS sequence"/>
</dbReference>
<name>A0AAE1NC58_9EUCA</name>
<organism evidence="2 3">
    <name type="scientific">Petrolisthes manimaculis</name>
    <dbReference type="NCBI Taxonomy" id="1843537"/>
    <lineage>
        <taxon>Eukaryota</taxon>
        <taxon>Metazoa</taxon>
        <taxon>Ecdysozoa</taxon>
        <taxon>Arthropoda</taxon>
        <taxon>Crustacea</taxon>
        <taxon>Multicrustacea</taxon>
        <taxon>Malacostraca</taxon>
        <taxon>Eumalacostraca</taxon>
        <taxon>Eucarida</taxon>
        <taxon>Decapoda</taxon>
        <taxon>Pleocyemata</taxon>
        <taxon>Anomura</taxon>
        <taxon>Galatheoidea</taxon>
        <taxon>Porcellanidae</taxon>
        <taxon>Petrolisthes</taxon>
    </lineage>
</organism>
<gene>
    <name evidence="2" type="ORF">Pmani_040231</name>
</gene>
<feature type="region of interest" description="Disordered" evidence="1">
    <location>
        <begin position="39"/>
        <end position="77"/>
    </location>
</feature>
<dbReference type="EMBL" id="JAWZYT010007424">
    <property type="protein sequence ID" value="KAK4286677.1"/>
    <property type="molecule type" value="Genomic_DNA"/>
</dbReference>
<evidence type="ECO:0000313" key="2">
    <source>
        <dbReference type="EMBL" id="KAK4286677.1"/>
    </source>
</evidence>
<keyword evidence="3" id="KW-1185">Reference proteome</keyword>